<dbReference type="Gene3D" id="2.60.40.2810">
    <property type="match status" value="2"/>
</dbReference>
<keyword evidence="4" id="KW-0812">Transmembrane</keyword>
<dbReference type="InterPro" id="IPR003961">
    <property type="entry name" value="FN3_dom"/>
</dbReference>
<dbReference type="Gene3D" id="2.60.40.10">
    <property type="entry name" value="Immunoglobulins"/>
    <property type="match status" value="3"/>
</dbReference>
<dbReference type="EMBL" id="JALGAR010000002">
    <property type="protein sequence ID" value="MCI4658185.1"/>
    <property type="molecule type" value="Genomic_DNA"/>
</dbReference>
<feature type="domain" description="Fibronectin type-III" evidence="5">
    <location>
        <begin position="1550"/>
        <end position="1642"/>
    </location>
</feature>
<protein>
    <submittedName>
        <fullName evidence="6">Ig-like domain-containing protein</fullName>
    </submittedName>
</protein>
<evidence type="ECO:0000313" key="6">
    <source>
        <dbReference type="EMBL" id="MCI4658185.1"/>
    </source>
</evidence>
<dbReference type="Pfam" id="PF00041">
    <property type="entry name" value="fn3"/>
    <property type="match status" value="3"/>
</dbReference>
<keyword evidence="7" id="KW-1185">Reference proteome</keyword>
<evidence type="ECO:0000256" key="3">
    <source>
        <dbReference type="ARBA" id="ARBA00023326"/>
    </source>
</evidence>
<keyword evidence="3" id="KW-0119">Carbohydrate metabolism</keyword>
<name>A0AA41QVP6_9MICO</name>
<dbReference type="InterPro" id="IPR036116">
    <property type="entry name" value="FN3_sf"/>
</dbReference>
<dbReference type="InterPro" id="IPR050964">
    <property type="entry name" value="Striated_Muscle_Regulatory"/>
</dbReference>
<feature type="domain" description="Fibronectin type-III" evidence="5">
    <location>
        <begin position="1464"/>
        <end position="1549"/>
    </location>
</feature>
<feature type="domain" description="Fibronectin type-III" evidence="5">
    <location>
        <begin position="1646"/>
        <end position="1741"/>
    </location>
</feature>
<feature type="transmembrane region" description="Helical" evidence="4">
    <location>
        <begin position="12"/>
        <end position="32"/>
    </location>
</feature>
<dbReference type="NCBIfam" id="NF012211">
    <property type="entry name" value="tand_rpt_95"/>
    <property type="match status" value="1"/>
</dbReference>
<organism evidence="6 7">
    <name type="scientific">Cryobacterium zhongshanensis</name>
    <dbReference type="NCBI Taxonomy" id="2928153"/>
    <lineage>
        <taxon>Bacteria</taxon>
        <taxon>Bacillati</taxon>
        <taxon>Actinomycetota</taxon>
        <taxon>Actinomycetes</taxon>
        <taxon>Micrococcales</taxon>
        <taxon>Microbacteriaceae</taxon>
        <taxon>Cryobacterium</taxon>
    </lineage>
</organism>
<dbReference type="GO" id="GO:0016798">
    <property type="term" value="F:hydrolase activity, acting on glycosyl bonds"/>
    <property type="evidence" value="ECO:0007669"/>
    <property type="project" value="UniProtKB-KW"/>
</dbReference>
<dbReference type="RefSeq" id="WP_243011945.1">
    <property type="nucleotide sequence ID" value="NZ_JALGAR010000002.1"/>
</dbReference>
<dbReference type="SMART" id="SM00060">
    <property type="entry name" value="FN3"/>
    <property type="match status" value="4"/>
</dbReference>
<dbReference type="InterPro" id="IPR013783">
    <property type="entry name" value="Ig-like_fold"/>
</dbReference>
<dbReference type="PRINTS" id="PR00014">
    <property type="entry name" value="FNTYPEIII"/>
</dbReference>
<dbReference type="CDD" id="cd00063">
    <property type="entry name" value="FN3"/>
    <property type="match status" value="3"/>
</dbReference>
<dbReference type="GO" id="GO:0000272">
    <property type="term" value="P:polysaccharide catabolic process"/>
    <property type="evidence" value="ECO:0007669"/>
    <property type="project" value="UniProtKB-KW"/>
</dbReference>
<reference evidence="6" key="1">
    <citation type="submission" date="2022-03" db="EMBL/GenBank/DDBJ databases">
        <title>Cryobacterium sp. nov. strain ZS14-85, isolated from Antarctic soil.</title>
        <authorList>
            <person name="Li J."/>
            <person name="Niu G."/>
        </authorList>
    </citation>
    <scope>NUCLEOTIDE SEQUENCE</scope>
    <source>
        <strain evidence="6">ZS14-85</strain>
    </source>
</reference>
<evidence type="ECO:0000259" key="5">
    <source>
        <dbReference type="PROSITE" id="PS50853"/>
    </source>
</evidence>
<dbReference type="PANTHER" id="PTHR13817">
    <property type="entry name" value="TITIN"/>
    <property type="match status" value="1"/>
</dbReference>
<gene>
    <name evidence="6" type="ORF">MQH31_10240</name>
</gene>
<comment type="caution">
    <text evidence="6">The sequence shown here is derived from an EMBL/GenBank/DDBJ whole genome shotgun (WGS) entry which is preliminary data.</text>
</comment>
<keyword evidence="3" id="KW-0624">Polysaccharide degradation</keyword>
<evidence type="ECO:0000313" key="7">
    <source>
        <dbReference type="Proteomes" id="UP001165341"/>
    </source>
</evidence>
<keyword evidence="4" id="KW-0472">Membrane</keyword>
<keyword evidence="1" id="KW-0677">Repeat</keyword>
<keyword evidence="2" id="KW-0378">Hydrolase</keyword>
<keyword evidence="4" id="KW-1133">Transmembrane helix</keyword>
<dbReference type="SUPFAM" id="SSF49265">
    <property type="entry name" value="Fibronectin type III"/>
    <property type="match status" value="2"/>
</dbReference>
<evidence type="ECO:0000256" key="4">
    <source>
        <dbReference type="SAM" id="Phobius"/>
    </source>
</evidence>
<sequence length="2020" mass="204037">MLTAMLRRRRSVMGVGLVTSITLALSVVAFLYQGFTTANVDLNDGGVWVTKPSGLLVGHLNQQAQVLDSGLRTTTNDFDILQSGNTVLTHDRANATLTVVDPAKVVLGTPVTLPATASVALGGDTIAILDQATGDLFVTTVEAVASFSIAGADPAVTLGAGAAVAVGADGTVRAVSASDKALVTLVADGQGGFGEPARTGLTGLPDKSTLSIAAVGTDSVVYDSIGSTLYLPGGKTATVDNASGALLQQSGPQANSVLVATASKLVIQPLDGGSATAVDAGADGVPAAPVSLGGCSYAAWSGSARYLRDCPGSSDDVARTIDHLKADSALTFRVNRKVVVLNDLNSGLVWLVDQDMVTVDNWSDVTPPPAESDSEPNNTVTQIVENVLPKRTDTNTPPVAVDDALGVRPGRSVILPVLDNDSDADGDLLTATVAGDGPKIGAVQPIFGGTALQIAVAGDAAGSASFRYTVSDGRGGTAEGTVTLTVSAAGTNKPPVQKRASGFVVEQGASVTQNMLTDWSDPDGDDLFLQAAASADDDVVSSKADGMLTYGAVGQNLGRKDVTLVVSDGTDTATGTARADVRAAGSTKPSTNPDHVTTVAGQPVTVSPLVNDLSPSGAVLRLAKLDEVPGATLVPDFTAGTFTFTATVAKTYYVQYLATDGPNTALGLVRVDVTDASATDLPPVAVRDVALLPTGRDVLVDVLQNDTDPAGGILVVQSVTIPANLGITVAVLEHRVLHITDQSGLNGPITIGYTVSNGTQTAQGDVLVIPVPSPAKLRPPVAVDDAATVRAGDIVTIPVLANDSHPDGDTLTLSPTLVAPLVDPADGTLFVDGNTLRFKAGTTAKTVYATYDVVDSQGQKDAGYVTIQILAAAPESNSPPHPQALTARVLAGSTVRIPVPLDQIDPDGDSVELVGQGIAPGKGRITEVGAGWLTYEAYERSTGTDTFSYVVRDRVGAAATASIRVGIAQPGAVNQKPFAIKDAVSARPDRQVAVAVLVNDTDPDGDTLTLLKDGLTVPAGIEAKIAGDRVLVQTPSAQGESSISYTATDPWGATAIGTLQVSVSKDAPLKAPIARDDRVASADIVGKTAVDVPVLRNDEDPDGSAANLTVTVADPAATVATGGVVRVTLAAAAQIILYTTTDADGLTASAFILVPGLEQQRPTLTTPVKTVEVKSGAPVTLNLADYVTVAAGKTPRITVATSVTAAHASGAALIKDESTLQYTSAADYAGPDAISFEVTDGTGPDDPKGLTAVLSIPITVLAPDNRAPSFVGGTVELAPGDAAVTVSLKAMSKDPDPGDLEKLSYTLGTVPAGFSLSVSGQSLTASVDKSVPKGTTGSVQLTISDGVSAPATGTLNLSVIASTKPLATTTDDVVPEAHQGQASTVSVLGNDTSPFPDQPLTLVSVAVETGDGTATVSGSDVVVTPGGSFVGTMVVRYRVADATKDTEREVDGRIRLTVQGKPDAPGTPVASGEQDSTLVLSWTPPSNNGAEITSYTVRSPQGFSQSCASTTCTLTGLTNGTAYSFNVTATNAVGESAASATSNALTPDVRPETPSITSAVRGDQAMTVTWSAPVNNGSPVTHYTLRITGPDGLHDLDVVGTTTKVLTGLTNGGSYQASVQALSSRELASDFSAESAPVIPAGVPVAPTQPTTARLAAVGSQAQLDVSWGAEPYNNGADITGYKITVQPGGAIVTAPNGSTHAAVVINTSTTDYTFTVVATNGVGDSLPSAASTPRRAVLAPGAPSNVVASEGDNSVGVTFGAAAGNGATTGELAYQYSVSGGAWRSDWASGGSGTSGTIANGQVNNNGSYTIAIRAVSNFDGVSYEGAGSAASNAVAPFGQPNQPGAGASGGGAQVSLQWGPPGPNGRAITALEISIDGGGWESVGVGSGNRNVGSYSESHSISVRATDAAGQQSTNSASASSGAAPVAKTWVTRSGQVLTYHWQNLPAGSWTAVSKFRCYNVAPNTQQGTANVVLTLPGSFSAGNGSIDMDCGTGANDSYSIEPWQYGPWLQVGGSWGG</sequence>
<dbReference type="Pfam" id="PF17963">
    <property type="entry name" value="Big_9"/>
    <property type="match status" value="9"/>
</dbReference>
<dbReference type="PANTHER" id="PTHR13817:SF73">
    <property type="entry name" value="FIBRONECTIN TYPE-III DOMAIN-CONTAINING PROTEIN"/>
    <property type="match status" value="1"/>
</dbReference>
<proteinExistence type="predicted"/>
<dbReference type="PROSITE" id="PS50853">
    <property type="entry name" value="FN3"/>
    <property type="match status" value="3"/>
</dbReference>
<accession>A0AA41QVP6</accession>
<keyword evidence="2" id="KW-0326">Glycosidase</keyword>
<evidence type="ECO:0000256" key="1">
    <source>
        <dbReference type="ARBA" id="ARBA00022737"/>
    </source>
</evidence>
<dbReference type="Proteomes" id="UP001165341">
    <property type="component" value="Unassembled WGS sequence"/>
</dbReference>
<evidence type="ECO:0000256" key="2">
    <source>
        <dbReference type="ARBA" id="ARBA00023295"/>
    </source>
</evidence>